<dbReference type="PANTHER" id="PTHR42852:SF6">
    <property type="entry name" value="THIOL:DISULFIDE INTERCHANGE PROTEIN DSBE"/>
    <property type="match status" value="1"/>
</dbReference>
<dbReference type="InterPro" id="IPR036249">
    <property type="entry name" value="Thioredoxin-like_sf"/>
</dbReference>
<keyword evidence="3" id="KW-1015">Disulfide bond</keyword>
<keyword evidence="5" id="KW-0732">Signal</keyword>
<evidence type="ECO:0000256" key="1">
    <source>
        <dbReference type="ARBA" id="ARBA00004196"/>
    </source>
</evidence>
<dbReference type="EMBL" id="FOMW01000002">
    <property type="protein sequence ID" value="SFD66693.1"/>
    <property type="molecule type" value="Genomic_DNA"/>
</dbReference>
<evidence type="ECO:0000256" key="3">
    <source>
        <dbReference type="ARBA" id="ARBA00023157"/>
    </source>
</evidence>
<dbReference type="Gene3D" id="3.40.30.10">
    <property type="entry name" value="Glutaredoxin"/>
    <property type="match status" value="1"/>
</dbReference>
<organism evidence="7 8">
    <name type="scientific">Sulfitobacter brevis</name>
    <dbReference type="NCBI Taxonomy" id="74348"/>
    <lineage>
        <taxon>Bacteria</taxon>
        <taxon>Pseudomonadati</taxon>
        <taxon>Pseudomonadota</taxon>
        <taxon>Alphaproteobacteria</taxon>
        <taxon>Rhodobacterales</taxon>
        <taxon>Roseobacteraceae</taxon>
        <taxon>Sulfitobacter</taxon>
    </lineage>
</organism>
<dbReference type="Proteomes" id="UP000198977">
    <property type="component" value="Unassembled WGS sequence"/>
</dbReference>
<dbReference type="Pfam" id="PF08534">
    <property type="entry name" value="Redoxin"/>
    <property type="match status" value="1"/>
</dbReference>
<keyword evidence="2" id="KW-0201">Cytochrome c-type biogenesis</keyword>
<dbReference type="GO" id="GO:0016491">
    <property type="term" value="F:oxidoreductase activity"/>
    <property type="evidence" value="ECO:0007669"/>
    <property type="project" value="InterPro"/>
</dbReference>
<dbReference type="OrthoDB" id="9799347at2"/>
<name>A0A1I1UD40_9RHOB</name>
<dbReference type="STRING" id="74348.SAMN04488523_1025"/>
<keyword evidence="4" id="KW-0676">Redox-active center</keyword>
<keyword evidence="8" id="KW-1185">Reference proteome</keyword>
<dbReference type="InterPro" id="IPR050553">
    <property type="entry name" value="Thioredoxin_ResA/DsbE_sf"/>
</dbReference>
<proteinExistence type="predicted"/>
<comment type="subcellular location">
    <subcellularLocation>
        <location evidence="1">Cell envelope</location>
    </subcellularLocation>
</comment>
<protein>
    <submittedName>
        <fullName evidence="7">Thiol-disulfide isomerase or thioredoxin</fullName>
    </submittedName>
</protein>
<dbReference type="SUPFAM" id="SSF52833">
    <property type="entry name" value="Thioredoxin-like"/>
    <property type="match status" value="1"/>
</dbReference>
<reference evidence="7 8" key="1">
    <citation type="submission" date="2016-10" db="EMBL/GenBank/DDBJ databases">
        <authorList>
            <person name="de Groot N.N."/>
        </authorList>
    </citation>
    <scope>NUCLEOTIDE SEQUENCE [LARGE SCALE GENOMIC DNA]</scope>
    <source>
        <strain evidence="7 8">DSM 11443</strain>
    </source>
</reference>
<dbReference type="InterPro" id="IPR013740">
    <property type="entry name" value="Redoxin"/>
</dbReference>
<dbReference type="PROSITE" id="PS51352">
    <property type="entry name" value="THIOREDOXIN_2"/>
    <property type="match status" value="1"/>
</dbReference>
<feature type="domain" description="Thioredoxin" evidence="6">
    <location>
        <begin position="28"/>
        <end position="170"/>
    </location>
</feature>
<dbReference type="GO" id="GO:0030313">
    <property type="term" value="C:cell envelope"/>
    <property type="evidence" value="ECO:0007669"/>
    <property type="project" value="UniProtKB-SubCell"/>
</dbReference>
<dbReference type="InterPro" id="IPR013766">
    <property type="entry name" value="Thioredoxin_domain"/>
</dbReference>
<dbReference type="GO" id="GO:0016853">
    <property type="term" value="F:isomerase activity"/>
    <property type="evidence" value="ECO:0007669"/>
    <property type="project" value="UniProtKB-KW"/>
</dbReference>
<dbReference type="GO" id="GO:0017004">
    <property type="term" value="P:cytochrome complex assembly"/>
    <property type="evidence" value="ECO:0007669"/>
    <property type="project" value="UniProtKB-KW"/>
</dbReference>
<dbReference type="AlphaFoldDB" id="A0A1I1UD40"/>
<dbReference type="RefSeq" id="WP_093922263.1">
    <property type="nucleotide sequence ID" value="NZ_FOMW01000002.1"/>
</dbReference>
<gene>
    <name evidence="7" type="ORF">SAMN04488523_1025</name>
</gene>
<feature type="signal peptide" evidence="5">
    <location>
        <begin position="1"/>
        <end position="20"/>
    </location>
</feature>
<dbReference type="PANTHER" id="PTHR42852">
    <property type="entry name" value="THIOL:DISULFIDE INTERCHANGE PROTEIN DSBE"/>
    <property type="match status" value="1"/>
</dbReference>
<feature type="chain" id="PRO_5011767214" evidence="5">
    <location>
        <begin position="21"/>
        <end position="170"/>
    </location>
</feature>
<evidence type="ECO:0000256" key="2">
    <source>
        <dbReference type="ARBA" id="ARBA00022748"/>
    </source>
</evidence>
<dbReference type="CDD" id="cd02966">
    <property type="entry name" value="TlpA_like_family"/>
    <property type="match status" value="1"/>
</dbReference>
<keyword evidence="7" id="KW-0413">Isomerase</keyword>
<evidence type="ECO:0000313" key="8">
    <source>
        <dbReference type="Proteomes" id="UP000198977"/>
    </source>
</evidence>
<accession>A0A1I1UD40</accession>
<evidence type="ECO:0000256" key="5">
    <source>
        <dbReference type="SAM" id="SignalP"/>
    </source>
</evidence>
<evidence type="ECO:0000313" key="7">
    <source>
        <dbReference type="EMBL" id="SFD66693.1"/>
    </source>
</evidence>
<sequence length="170" mass="18633">MSLRKLAFALLVAWPSISNAAPQGFALHDTPQPVINVRFVTHDGTRADMESLRGKVLLVNVWATWCIPCREEMPTLGALQAALGGDKFEVVALSIDKAGPPVVQRFYDEIGVTHLKMYVDQTMLSATALRTVGLPTTILINAEGQELGRLVGPAKWDDPEMVSFLRGYIE</sequence>
<evidence type="ECO:0000259" key="6">
    <source>
        <dbReference type="PROSITE" id="PS51352"/>
    </source>
</evidence>
<evidence type="ECO:0000256" key="4">
    <source>
        <dbReference type="ARBA" id="ARBA00023284"/>
    </source>
</evidence>